<organism evidence="3 4">
    <name type="scientific">Ruminococcus bromii</name>
    <dbReference type="NCBI Taxonomy" id="40518"/>
    <lineage>
        <taxon>Bacteria</taxon>
        <taxon>Bacillati</taxon>
        <taxon>Bacillota</taxon>
        <taxon>Clostridia</taxon>
        <taxon>Eubacteriales</taxon>
        <taxon>Oscillospiraceae</taxon>
        <taxon>Ruminococcus</taxon>
    </lineage>
</organism>
<dbReference type="EMBL" id="NNSR01000040">
    <property type="protein sequence ID" value="PKD31313.1"/>
    <property type="molecule type" value="Genomic_DNA"/>
</dbReference>
<dbReference type="AlphaFoldDB" id="A0A2N0UWG5"/>
<dbReference type="RefSeq" id="WP_101028892.1">
    <property type="nucleotide sequence ID" value="NZ_CABMMZ010000040.1"/>
</dbReference>
<evidence type="ECO:0008006" key="5">
    <source>
        <dbReference type="Google" id="ProtNLM"/>
    </source>
</evidence>
<gene>
    <name evidence="3" type="ORF">RBATCC27255_00832</name>
</gene>
<name>A0A2N0UWG5_9FIRM</name>
<feature type="compositionally biased region" description="Low complexity" evidence="1">
    <location>
        <begin position="36"/>
        <end position="51"/>
    </location>
</feature>
<feature type="region of interest" description="Disordered" evidence="1">
    <location>
        <begin position="26"/>
        <end position="64"/>
    </location>
</feature>
<accession>A0A2N0UWG5</accession>
<comment type="caution">
    <text evidence="3">The sequence shown here is derived from an EMBL/GenBank/DDBJ whole genome shotgun (WGS) entry which is preliminary data.</text>
</comment>
<protein>
    <recommendedName>
        <fullName evidence="5">Lipocalin-like domain-containing protein</fullName>
    </recommendedName>
</protein>
<feature type="signal peptide" evidence="2">
    <location>
        <begin position="1"/>
        <end position="21"/>
    </location>
</feature>
<proteinExistence type="predicted"/>
<dbReference type="PROSITE" id="PS51257">
    <property type="entry name" value="PROKAR_LIPOPROTEIN"/>
    <property type="match status" value="1"/>
</dbReference>
<sequence>MKKIKKLALLLAICMVGTVGLVGCGNDGDSSSKNESSASQTADDNANSADDSAADSKDGDSSASVVGTWTVTALEGTDGAAVSIDDYATANGVEPETLKCTYTFADDGTFSGEMSGVTVSGNYTFEGTDLVMTVGEQQFNYTYDADNDMLKYTDPNTGLSSYCERQQ</sequence>
<evidence type="ECO:0000313" key="4">
    <source>
        <dbReference type="Proteomes" id="UP000233425"/>
    </source>
</evidence>
<evidence type="ECO:0000256" key="1">
    <source>
        <dbReference type="SAM" id="MobiDB-lite"/>
    </source>
</evidence>
<evidence type="ECO:0000313" key="3">
    <source>
        <dbReference type="EMBL" id="PKD31313.1"/>
    </source>
</evidence>
<keyword evidence="2" id="KW-0732">Signal</keyword>
<keyword evidence="4" id="KW-1185">Reference proteome</keyword>
<feature type="chain" id="PRO_5039080971" description="Lipocalin-like domain-containing protein" evidence="2">
    <location>
        <begin position="22"/>
        <end position="167"/>
    </location>
</feature>
<evidence type="ECO:0000256" key="2">
    <source>
        <dbReference type="SAM" id="SignalP"/>
    </source>
</evidence>
<dbReference type="Proteomes" id="UP000233425">
    <property type="component" value="Unassembled WGS sequence"/>
</dbReference>
<reference evidence="3" key="1">
    <citation type="journal article" date="2018" name="Environ. Microbiol.">
        <title>Sporulation capability and amylosome conservation among diverse human colonic and rumen isolates of the keystone starch-degrader Ruminococcus bromii.</title>
        <authorList>
            <person name="Mukhopadhya I."/>
            <person name="Morais S."/>
            <person name="Laverde-Gomez J."/>
            <person name="Sheridan P.O."/>
            <person name="Walker A.W."/>
            <person name="Kelly W."/>
            <person name="Klieve A.V."/>
            <person name="Ouwerkerk D."/>
            <person name="Duncan S.H."/>
            <person name="Louis P."/>
            <person name="Koropatkin N."/>
            <person name="Cockburn D."/>
            <person name="Kibler R."/>
            <person name="Cooper P.J."/>
            <person name="Sandoval C."/>
            <person name="Crost E."/>
            <person name="Juge N."/>
            <person name="Bayer E.A."/>
            <person name="Flint H.J."/>
        </authorList>
    </citation>
    <scope>NUCLEOTIDE SEQUENCE [LARGE SCALE GENOMIC DNA]</scope>
    <source>
        <strain evidence="3">ATCC 27255</strain>
    </source>
</reference>